<evidence type="ECO:0000313" key="4">
    <source>
        <dbReference type="Proteomes" id="UP000077755"/>
    </source>
</evidence>
<reference evidence="3" key="2">
    <citation type="submission" date="2022-03" db="EMBL/GenBank/DDBJ databases">
        <title>Draft title - Genomic analysis of global carrot germplasm unveils the trajectory of domestication and the origin of high carotenoid orange carrot.</title>
        <authorList>
            <person name="Iorizzo M."/>
            <person name="Ellison S."/>
            <person name="Senalik D."/>
            <person name="Macko-Podgorni A."/>
            <person name="Grzebelus D."/>
            <person name="Bostan H."/>
            <person name="Rolling W."/>
            <person name="Curaba J."/>
            <person name="Simon P."/>
        </authorList>
    </citation>
    <scope>NUCLEOTIDE SEQUENCE</scope>
    <source>
        <tissue evidence="3">Leaf</tissue>
    </source>
</reference>
<proteinExistence type="predicted"/>
<dbReference type="Proteomes" id="UP000077755">
    <property type="component" value="Chromosome 3"/>
</dbReference>
<organism evidence="2">
    <name type="scientific">Daucus carota subsp. sativus</name>
    <name type="common">Carrot</name>
    <dbReference type="NCBI Taxonomy" id="79200"/>
    <lineage>
        <taxon>Eukaryota</taxon>
        <taxon>Viridiplantae</taxon>
        <taxon>Streptophyta</taxon>
        <taxon>Embryophyta</taxon>
        <taxon>Tracheophyta</taxon>
        <taxon>Spermatophyta</taxon>
        <taxon>Magnoliopsida</taxon>
        <taxon>eudicotyledons</taxon>
        <taxon>Gunneridae</taxon>
        <taxon>Pentapetalae</taxon>
        <taxon>asterids</taxon>
        <taxon>campanulids</taxon>
        <taxon>Apiales</taxon>
        <taxon>Apiaceae</taxon>
        <taxon>Apioideae</taxon>
        <taxon>Scandiceae</taxon>
        <taxon>Daucinae</taxon>
        <taxon>Daucus</taxon>
        <taxon>Daucus sect. Daucus</taxon>
    </lineage>
</organism>
<sequence length="263" mass="29270">MTRESGDPQFWLPPMFLSDDVFKETELMPRPLSRSNSGFSSPGDSSVASTRTESDEDEFLTELTRRLTGSLHLSRDIRKPEPNLGLMPSDKTDTLRKMLASPQSTLKDEKAGKITRLEQNCTSEYIHFWAAAQKPKPSLDSVPSNTKHHAHHSNQRILYLGTPGLSHSAWPTLQQSQSHKHPPPVSWSTRVALLSNNGGSSGTGVFLPLPRPVATTPTQMPRGKHPGGPKQRNVSAESEQRMEMSRTPAAVDDEIRLPQEWTY</sequence>
<gene>
    <name evidence="2" type="ORF">DCAR_010429</name>
    <name evidence="3" type="ORF">DCAR_0311835</name>
</gene>
<dbReference type="PANTHER" id="PTHR33356:SF5">
    <property type="entry name" value="TIP41-LIKE PROTEIN"/>
    <property type="match status" value="1"/>
</dbReference>
<keyword evidence="4" id="KW-1185">Reference proteome</keyword>
<protein>
    <submittedName>
        <fullName evidence="2">Uncharacterized protein</fullName>
    </submittedName>
</protein>
<name>A0A161WSM4_DAUCS</name>
<feature type="region of interest" description="Disordered" evidence="1">
    <location>
        <begin position="202"/>
        <end position="263"/>
    </location>
</feature>
<accession>A0A161WSM4</accession>
<dbReference type="Gramene" id="KZN01675">
    <property type="protein sequence ID" value="KZN01675"/>
    <property type="gene ID" value="DCAR_010429"/>
</dbReference>
<feature type="compositionally biased region" description="Low complexity" evidence="1">
    <location>
        <begin position="33"/>
        <end position="49"/>
    </location>
</feature>
<evidence type="ECO:0000313" key="3">
    <source>
        <dbReference type="EMBL" id="WOG92563.1"/>
    </source>
</evidence>
<dbReference type="KEGG" id="dcr:108211743"/>
<reference evidence="2" key="1">
    <citation type="journal article" date="2016" name="Nat. Genet.">
        <title>A high-quality carrot genome assembly provides new insights into carotenoid accumulation and asterid genome evolution.</title>
        <authorList>
            <person name="Iorizzo M."/>
            <person name="Ellison S."/>
            <person name="Senalik D."/>
            <person name="Zeng P."/>
            <person name="Satapoomin P."/>
            <person name="Huang J."/>
            <person name="Bowman M."/>
            <person name="Iovene M."/>
            <person name="Sanseverino W."/>
            <person name="Cavagnaro P."/>
            <person name="Yildiz M."/>
            <person name="Macko-Podgorni A."/>
            <person name="Moranska E."/>
            <person name="Grzebelus E."/>
            <person name="Grzebelus D."/>
            <person name="Ashrafi H."/>
            <person name="Zheng Z."/>
            <person name="Cheng S."/>
            <person name="Spooner D."/>
            <person name="Van Deynze A."/>
            <person name="Simon P."/>
        </authorList>
    </citation>
    <scope>NUCLEOTIDE SEQUENCE [LARGE SCALE GENOMIC DNA]</scope>
    <source>
        <tissue evidence="2">Leaf</tissue>
    </source>
</reference>
<dbReference type="EMBL" id="LNRQ01000003">
    <property type="protein sequence ID" value="KZN01675.1"/>
    <property type="molecule type" value="Genomic_DNA"/>
</dbReference>
<dbReference type="EMBL" id="CP093345">
    <property type="protein sequence ID" value="WOG92563.1"/>
    <property type="molecule type" value="Genomic_DNA"/>
</dbReference>
<evidence type="ECO:0000313" key="2">
    <source>
        <dbReference type="EMBL" id="KZN01675.1"/>
    </source>
</evidence>
<dbReference type="AlphaFoldDB" id="A0A161WSM4"/>
<dbReference type="PANTHER" id="PTHR33356">
    <property type="entry name" value="TIP41-LIKE PROTEIN"/>
    <property type="match status" value="1"/>
</dbReference>
<evidence type="ECO:0000256" key="1">
    <source>
        <dbReference type="SAM" id="MobiDB-lite"/>
    </source>
</evidence>
<feature type="region of interest" description="Disordered" evidence="1">
    <location>
        <begin position="27"/>
        <end position="59"/>
    </location>
</feature>